<dbReference type="CDD" id="cd12148">
    <property type="entry name" value="fungal_TF_MHR"/>
    <property type="match status" value="1"/>
</dbReference>
<name>A0A8H5FRL6_9AGAR</name>
<protein>
    <recommendedName>
        <fullName evidence="3">Xylanolytic transcriptional activator regulatory domain-containing protein</fullName>
    </recommendedName>
</protein>
<dbReference type="EMBL" id="JAACJM010000101">
    <property type="protein sequence ID" value="KAF5346589.1"/>
    <property type="molecule type" value="Genomic_DNA"/>
</dbReference>
<comment type="caution">
    <text evidence="4">The sequence shown here is derived from an EMBL/GenBank/DDBJ whole genome shotgun (WGS) entry which is preliminary data.</text>
</comment>
<keyword evidence="5" id="KW-1185">Reference proteome</keyword>
<evidence type="ECO:0000256" key="2">
    <source>
        <dbReference type="SAM" id="MobiDB-lite"/>
    </source>
</evidence>
<organism evidence="4 5">
    <name type="scientific">Tetrapyrgos nigripes</name>
    <dbReference type="NCBI Taxonomy" id="182062"/>
    <lineage>
        <taxon>Eukaryota</taxon>
        <taxon>Fungi</taxon>
        <taxon>Dikarya</taxon>
        <taxon>Basidiomycota</taxon>
        <taxon>Agaricomycotina</taxon>
        <taxon>Agaricomycetes</taxon>
        <taxon>Agaricomycetidae</taxon>
        <taxon>Agaricales</taxon>
        <taxon>Marasmiineae</taxon>
        <taxon>Marasmiaceae</taxon>
        <taxon>Tetrapyrgos</taxon>
    </lineage>
</organism>
<feature type="region of interest" description="Disordered" evidence="2">
    <location>
        <begin position="641"/>
        <end position="684"/>
    </location>
</feature>
<sequence length="818" mass="91736">MPNNICSSCLNLSVPCTHNKGQQKRGPKPGTIRAIPSQPVHILVANILKGTPSEPFSIPEDKEAIRKILVKLASRIQELEKDQKFAAYDNWIEGLRDEFTSSNATSPPSVQDANTPETLPPADDSEAVDNLSKELAQFSFGAPSETHFGESSNIMLMKVALDHRKELSGSDLPDWNSVFAHVRRPEFWETDRSWYPIAPPQPKASVYTFPPTDDLHRFIDIYFLERESYFPLLHRPTFENSIRQGLHHRDPAFGAVVLAVCAHGDKLYSTSSLGDNPGDRWIDQIRLDGFVFHETLALDHLHIYCLMISYFHSVSKGINTVWLVAGIAIRRAQEKGAHRRYFATSAQPTVEGELWKRAFWYLMIIDMMMSTFFGRPRAISSQDFDVDPLIECDDEYWEPEDGSQPFVQPAGKPSKISYWNAYLRLMEIYGFALLTIYSVRKSELGNKMGIGNIEWYEKAVMGIDSALNQWLGSMPEHLLWEKQNPDPIFFTQSTLLYSWYYWIQISVHRRFIPRPKDSSGILSFPSLAICTNAARSCLRVCETYVKRESRYHPQLTIVIFNSATVLALNLIRSTKLNIKFDARKEMMDIHKCIELLRLYETTSRHAGRLIDVLNVMMFASYLPPQSENAVGSSAASCVGSSAASTTAQHPPQAQAFQPQPSAPNQPLHQFTSTNGDWGNATSTALPPSAFTTSLSTSNTTTLPFYSSELGGLPIHPSFNSFNNEPIGEFSGFSYPQALANVALSPDVRQYSSLFDDETGNNSGTGQNSSFMTTSPDPVPDTSQQNYSSVSQDWDAFMASVDQLLGKSDETTSFDPFSF</sequence>
<dbReference type="Pfam" id="PF04082">
    <property type="entry name" value="Fungal_trans"/>
    <property type="match status" value="1"/>
</dbReference>
<gene>
    <name evidence="4" type="ORF">D9758_013444</name>
</gene>
<proteinExistence type="predicted"/>
<dbReference type="InterPro" id="IPR050987">
    <property type="entry name" value="AtrR-like"/>
</dbReference>
<dbReference type="GO" id="GO:0006351">
    <property type="term" value="P:DNA-templated transcription"/>
    <property type="evidence" value="ECO:0007669"/>
    <property type="project" value="InterPro"/>
</dbReference>
<feature type="compositionally biased region" description="Polar residues" evidence="2">
    <location>
        <begin position="667"/>
        <end position="684"/>
    </location>
</feature>
<dbReference type="OrthoDB" id="4456959at2759"/>
<feature type="domain" description="Xylanolytic transcriptional activator regulatory" evidence="3">
    <location>
        <begin position="321"/>
        <end position="395"/>
    </location>
</feature>
<feature type="compositionally biased region" description="Low complexity" evidence="2">
    <location>
        <begin position="641"/>
        <end position="666"/>
    </location>
</feature>
<dbReference type="GO" id="GO:0003700">
    <property type="term" value="F:DNA-binding transcription factor activity"/>
    <property type="evidence" value="ECO:0007669"/>
    <property type="project" value="InterPro"/>
</dbReference>
<dbReference type="PANTHER" id="PTHR46910:SF38">
    <property type="entry name" value="ZN(2)-C6 FUNGAL-TYPE DOMAIN-CONTAINING PROTEIN"/>
    <property type="match status" value="1"/>
</dbReference>
<accession>A0A8H5FRL6</accession>
<feature type="compositionally biased region" description="Polar residues" evidence="2">
    <location>
        <begin position="100"/>
        <end position="117"/>
    </location>
</feature>
<feature type="region of interest" description="Disordered" evidence="2">
    <location>
        <begin position="752"/>
        <end position="788"/>
    </location>
</feature>
<dbReference type="Proteomes" id="UP000559256">
    <property type="component" value="Unassembled WGS sequence"/>
</dbReference>
<dbReference type="InterPro" id="IPR007219">
    <property type="entry name" value="XnlR_reg_dom"/>
</dbReference>
<dbReference type="GO" id="GO:0003677">
    <property type="term" value="F:DNA binding"/>
    <property type="evidence" value="ECO:0007669"/>
    <property type="project" value="InterPro"/>
</dbReference>
<reference evidence="4 5" key="1">
    <citation type="journal article" date="2020" name="ISME J.">
        <title>Uncovering the hidden diversity of litter-decomposition mechanisms in mushroom-forming fungi.</title>
        <authorList>
            <person name="Floudas D."/>
            <person name="Bentzer J."/>
            <person name="Ahren D."/>
            <person name="Johansson T."/>
            <person name="Persson P."/>
            <person name="Tunlid A."/>
        </authorList>
    </citation>
    <scope>NUCLEOTIDE SEQUENCE [LARGE SCALE GENOMIC DNA]</scope>
    <source>
        <strain evidence="4 5">CBS 291.85</strain>
    </source>
</reference>
<feature type="compositionally biased region" description="Polar residues" evidence="2">
    <location>
        <begin position="759"/>
        <end position="788"/>
    </location>
</feature>
<evidence type="ECO:0000259" key="3">
    <source>
        <dbReference type="SMART" id="SM00906"/>
    </source>
</evidence>
<dbReference type="GO" id="GO:0008270">
    <property type="term" value="F:zinc ion binding"/>
    <property type="evidence" value="ECO:0007669"/>
    <property type="project" value="InterPro"/>
</dbReference>
<dbReference type="SMART" id="SM00906">
    <property type="entry name" value="Fungal_trans"/>
    <property type="match status" value="1"/>
</dbReference>
<feature type="region of interest" description="Disordered" evidence="2">
    <location>
        <begin position="99"/>
        <end position="125"/>
    </location>
</feature>
<dbReference type="PANTHER" id="PTHR46910">
    <property type="entry name" value="TRANSCRIPTION FACTOR PDR1"/>
    <property type="match status" value="1"/>
</dbReference>
<evidence type="ECO:0000313" key="5">
    <source>
        <dbReference type="Proteomes" id="UP000559256"/>
    </source>
</evidence>
<evidence type="ECO:0000313" key="4">
    <source>
        <dbReference type="EMBL" id="KAF5346589.1"/>
    </source>
</evidence>
<evidence type="ECO:0000256" key="1">
    <source>
        <dbReference type="ARBA" id="ARBA00023242"/>
    </source>
</evidence>
<dbReference type="AlphaFoldDB" id="A0A8H5FRL6"/>
<keyword evidence="1" id="KW-0539">Nucleus</keyword>